<dbReference type="SUPFAM" id="SSF103473">
    <property type="entry name" value="MFS general substrate transporter"/>
    <property type="match status" value="1"/>
</dbReference>
<evidence type="ECO:0000256" key="6">
    <source>
        <dbReference type="ARBA" id="ARBA00023136"/>
    </source>
</evidence>
<dbReference type="CDD" id="cd17321">
    <property type="entry name" value="MFS_MMR_MDR_like"/>
    <property type="match status" value="1"/>
</dbReference>
<feature type="transmembrane region" description="Helical" evidence="7">
    <location>
        <begin position="342"/>
        <end position="359"/>
    </location>
</feature>
<sequence length="466" mass="46799">MVRAGATTPVVGERRGAGAVLALACVAQLLVVLDVSVINVALPSIRADLDLTPAGAQWVATAYLLAFGGLLLLGGRLADLYGRRRAVVAGLGVVTVASVVGGVAGDPAVLVAARAAQGMGGAVLAPATLTLVTTTFAEGSRRTWALAIWTATSVAGGAAGSLLGGVLTEYLSWRATLLVNVPAGGMALVAALRVLSADARPGRGRLDVPGALLATAGLAALTLGVASARDHGWADQRTLTATAAGLTVLAAFVVVEARFANEPVLPPRLLRRRGLAVGNVVMLLAAAGFQAAMWYFLTFFMQDALHYGPLRTGLGFLPHTLLTVVVGWRVTPWLLRHLTSRTLVVAGALLAAAGFAWQSRGTPDSGYLAGVLGPALLLASGGGLLNTPLTATVTAGVPAADAGAASGLMNTTKQVGGALGLSALLAAAGGPQATVDYRSAFLGGAVVLLVAAATALALPTFRDDRG</sequence>
<dbReference type="GO" id="GO:0022857">
    <property type="term" value="F:transmembrane transporter activity"/>
    <property type="evidence" value="ECO:0007669"/>
    <property type="project" value="InterPro"/>
</dbReference>
<dbReference type="Gene3D" id="1.20.1720.10">
    <property type="entry name" value="Multidrug resistance protein D"/>
    <property type="match status" value="1"/>
</dbReference>
<name>A0A1I5V4Z1_9PSEU</name>
<feature type="transmembrane region" description="Helical" evidence="7">
    <location>
        <begin position="316"/>
        <end position="335"/>
    </location>
</feature>
<dbReference type="Gene3D" id="1.20.1250.20">
    <property type="entry name" value="MFS general substrate transporter like domains"/>
    <property type="match status" value="1"/>
</dbReference>
<dbReference type="STRING" id="587909.SAMN05421810_104235"/>
<feature type="domain" description="Major facilitator superfamily (MFS) profile" evidence="8">
    <location>
        <begin position="20"/>
        <end position="462"/>
    </location>
</feature>
<dbReference type="InterPro" id="IPR036259">
    <property type="entry name" value="MFS_trans_sf"/>
</dbReference>
<dbReference type="InterPro" id="IPR020846">
    <property type="entry name" value="MFS_dom"/>
</dbReference>
<feature type="transmembrane region" description="Helical" evidence="7">
    <location>
        <begin position="20"/>
        <end position="42"/>
    </location>
</feature>
<dbReference type="OrthoDB" id="4325372at2"/>
<comment type="subcellular location">
    <subcellularLocation>
        <location evidence="1">Cell membrane</location>
        <topology evidence="1">Multi-pass membrane protein</topology>
    </subcellularLocation>
</comment>
<keyword evidence="4 7" id="KW-0812">Transmembrane</keyword>
<dbReference type="GO" id="GO:0005886">
    <property type="term" value="C:plasma membrane"/>
    <property type="evidence" value="ECO:0007669"/>
    <property type="project" value="UniProtKB-SubCell"/>
</dbReference>
<evidence type="ECO:0000256" key="3">
    <source>
        <dbReference type="ARBA" id="ARBA00022475"/>
    </source>
</evidence>
<feature type="transmembrane region" description="Helical" evidence="7">
    <location>
        <begin position="365"/>
        <end position="385"/>
    </location>
</feature>
<feature type="transmembrane region" description="Helical" evidence="7">
    <location>
        <begin position="238"/>
        <end position="255"/>
    </location>
</feature>
<evidence type="ECO:0000313" key="9">
    <source>
        <dbReference type="EMBL" id="SFQ02613.1"/>
    </source>
</evidence>
<evidence type="ECO:0000256" key="4">
    <source>
        <dbReference type="ARBA" id="ARBA00022692"/>
    </source>
</evidence>
<feature type="transmembrane region" description="Helical" evidence="7">
    <location>
        <begin position="54"/>
        <end position="74"/>
    </location>
</feature>
<evidence type="ECO:0000256" key="7">
    <source>
        <dbReference type="SAM" id="Phobius"/>
    </source>
</evidence>
<dbReference type="InterPro" id="IPR005829">
    <property type="entry name" value="Sugar_transporter_CS"/>
</dbReference>
<protein>
    <submittedName>
        <fullName evidence="9">Drug resistance transporter, EmrB/QacA subfamily</fullName>
    </submittedName>
</protein>
<dbReference type="PROSITE" id="PS50850">
    <property type="entry name" value="MFS"/>
    <property type="match status" value="1"/>
</dbReference>
<organism evidence="9 10">
    <name type="scientific">Amycolatopsis arida</name>
    <dbReference type="NCBI Taxonomy" id="587909"/>
    <lineage>
        <taxon>Bacteria</taxon>
        <taxon>Bacillati</taxon>
        <taxon>Actinomycetota</taxon>
        <taxon>Actinomycetes</taxon>
        <taxon>Pseudonocardiales</taxon>
        <taxon>Pseudonocardiaceae</taxon>
        <taxon>Amycolatopsis</taxon>
    </lineage>
</organism>
<evidence type="ECO:0000256" key="5">
    <source>
        <dbReference type="ARBA" id="ARBA00022989"/>
    </source>
</evidence>
<dbReference type="EMBL" id="FOWW01000004">
    <property type="protein sequence ID" value="SFQ02613.1"/>
    <property type="molecule type" value="Genomic_DNA"/>
</dbReference>
<evidence type="ECO:0000256" key="2">
    <source>
        <dbReference type="ARBA" id="ARBA00022448"/>
    </source>
</evidence>
<feature type="transmembrane region" description="Helical" evidence="7">
    <location>
        <begin position="206"/>
        <end position="226"/>
    </location>
</feature>
<keyword evidence="6 7" id="KW-0472">Membrane</keyword>
<gene>
    <name evidence="9" type="ORF">SAMN05421810_104235</name>
</gene>
<dbReference type="AlphaFoldDB" id="A0A1I5V4Z1"/>
<dbReference type="PANTHER" id="PTHR42718:SF46">
    <property type="entry name" value="BLR6921 PROTEIN"/>
    <property type="match status" value="1"/>
</dbReference>
<evidence type="ECO:0000256" key="1">
    <source>
        <dbReference type="ARBA" id="ARBA00004651"/>
    </source>
</evidence>
<feature type="transmembrane region" description="Helical" evidence="7">
    <location>
        <begin position="144"/>
        <end position="167"/>
    </location>
</feature>
<reference evidence="10" key="1">
    <citation type="submission" date="2016-10" db="EMBL/GenBank/DDBJ databases">
        <authorList>
            <person name="Varghese N."/>
            <person name="Submissions S."/>
        </authorList>
    </citation>
    <scope>NUCLEOTIDE SEQUENCE [LARGE SCALE GENOMIC DNA]</scope>
    <source>
        <strain evidence="10">CGMCC 4.5579</strain>
    </source>
</reference>
<feature type="transmembrane region" description="Helical" evidence="7">
    <location>
        <begin position="173"/>
        <end position="194"/>
    </location>
</feature>
<dbReference type="Proteomes" id="UP000198727">
    <property type="component" value="Unassembled WGS sequence"/>
</dbReference>
<dbReference type="InterPro" id="IPR011701">
    <property type="entry name" value="MFS"/>
</dbReference>
<feature type="transmembrane region" description="Helical" evidence="7">
    <location>
        <begin position="86"/>
        <end position="105"/>
    </location>
</feature>
<dbReference type="PROSITE" id="PS00216">
    <property type="entry name" value="SUGAR_TRANSPORT_1"/>
    <property type="match status" value="1"/>
</dbReference>
<evidence type="ECO:0000259" key="8">
    <source>
        <dbReference type="PROSITE" id="PS50850"/>
    </source>
</evidence>
<feature type="transmembrane region" description="Helical" evidence="7">
    <location>
        <begin position="440"/>
        <end position="461"/>
    </location>
</feature>
<dbReference type="PANTHER" id="PTHR42718">
    <property type="entry name" value="MAJOR FACILITATOR SUPERFAMILY MULTIDRUG TRANSPORTER MFSC"/>
    <property type="match status" value="1"/>
</dbReference>
<evidence type="ECO:0000313" key="10">
    <source>
        <dbReference type="Proteomes" id="UP000198727"/>
    </source>
</evidence>
<accession>A0A1I5V4Z1</accession>
<keyword evidence="2" id="KW-0813">Transport</keyword>
<keyword evidence="3" id="KW-1003">Cell membrane</keyword>
<dbReference type="RefSeq" id="WP_092530617.1">
    <property type="nucleotide sequence ID" value="NZ_FOWW01000004.1"/>
</dbReference>
<proteinExistence type="predicted"/>
<keyword evidence="5 7" id="KW-1133">Transmembrane helix</keyword>
<feature type="transmembrane region" description="Helical" evidence="7">
    <location>
        <begin position="276"/>
        <end position="296"/>
    </location>
</feature>
<dbReference type="Pfam" id="PF07690">
    <property type="entry name" value="MFS_1"/>
    <property type="match status" value="1"/>
</dbReference>
<feature type="transmembrane region" description="Helical" evidence="7">
    <location>
        <begin position="111"/>
        <end position="132"/>
    </location>
</feature>
<keyword evidence="10" id="KW-1185">Reference proteome</keyword>